<evidence type="ECO:0000256" key="4">
    <source>
        <dbReference type="ARBA" id="ARBA00022692"/>
    </source>
</evidence>
<feature type="chain" id="PRO_5029714416" description="Protein kinase domain-containing protein" evidence="14">
    <location>
        <begin position="34"/>
        <end position="738"/>
    </location>
</feature>
<evidence type="ECO:0000313" key="17">
    <source>
        <dbReference type="EMBL" id="KAF4399124.1"/>
    </source>
</evidence>
<feature type="transmembrane region" description="Helical" evidence="13">
    <location>
        <begin position="267"/>
        <end position="295"/>
    </location>
</feature>
<dbReference type="Proteomes" id="UP000583929">
    <property type="component" value="Unassembled WGS sequence"/>
</dbReference>
<dbReference type="AlphaFoldDB" id="A0A7J6HUZ0"/>
<keyword evidence="8 13" id="KW-1133">Transmembrane helix</keyword>
<feature type="domain" description="Wall-associated receptor kinase galacturonan-binding" evidence="16">
    <location>
        <begin position="38"/>
        <end position="101"/>
    </location>
</feature>
<evidence type="ECO:0000259" key="15">
    <source>
        <dbReference type="Pfam" id="PF07714"/>
    </source>
</evidence>
<evidence type="ECO:0000256" key="9">
    <source>
        <dbReference type="ARBA" id="ARBA00023136"/>
    </source>
</evidence>
<keyword evidence="3" id="KW-0808">Transferase</keyword>
<feature type="transmembrane region" description="Helical" evidence="13">
    <location>
        <begin position="235"/>
        <end position="255"/>
    </location>
</feature>
<keyword evidence="2" id="KW-0723">Serine/threonine-protein kinase</keyword>
<feature type="compositionally biased region" description="Low complexity" evidence="12">
    <location>
        <begin position="531"/>
        <end position="541"/>
    </location>
</feature>
<evidence type="ECO:0000256" key="3">
    <source>
        <dbReference type="ARBA" id="ARBA00022679"/>
    </source>
</evidence>
<dbReference type="InterPro" id="IPR045874">
    <property type="entry name" value="LRK10/LRL21-25-like"/>
</dbReference>
<evidence type="ECO:0008006" key="19">
    <source>
        <dbReference type="Google" id="ProtNLM"/>
    </source>
</evidence>
<dbReference type="PROSITE" id="PS00107">
    <property type="entry name" value="PROTEIN_KINASE_ATP"/>
    <property type="match status" value="1"/>
</dbReference>
<dbReference type="Pfam" id="PF07714">
    <property type="entry name" value="PK_Tyr_Ser-Thr"/>
    <property type="match status" value="2"/>
</dbReference>
<feature type="region of interest" description="Disordered" evidence="12">
    <location>
        <begin position="526"/>
        <end position="607"/>
    </location>
</feature>
<evidence type="ECO:0000256" key="11">
    <source>
        <dbReference type="PROSITE-ProRule" id="PRU10141"/>
    </source>
</evidence>
<evidence type="ECO:0000256" key="6">
    <source>
        <dbReference type="ARBA" id="ARBA00022741"/>
    </source>
</evidence>
<evidence type="ECO:0000259" key="16">
    <source>
        <dbReference type="Pfam" id="PF13947"/>
    </source>
</evidence>
<dbReference type="InterPro" id="IPR025287">
    <property type="entry name" value="WAK_GUB"/>
</dbReference>
<feature type="compositionally biased region" description="Polar residues" evidence="12">
    <location>
        <begin position="579"/>
        <end position="588"/>
    </location>
</feature>
<dbReference type="PANTHER" id="PTHR27009">
    <property type="entry name" value="RUST RESISTANCE KINASE LR10-RELATED"/>
    <property type="match status" value="1"/>
</dbReference>
<comment type="subcellular location">
    <subcellularLocation>
        <location evidence="1">Membrane</location>
        <topology evidence="1">Single-pass type I membrane protein</topology>
    </subcellularLocation>
</comment>
<reference evidence="17 18" key="1">
    <citation type="journal article" date="2020" name="bioRxiv">
        <title>Sequence and annotation of 42 cannabis genomes reveals extensive copy number variation in cannabinoid synthesis and pathogen resistance genes.</title>
        <authorList>
            <person name="Mckernan K.J."/>
            <person name="Helbert Y."/>
            <person name="Kane L.T."/>
            <person name="Ebling H."/>
            <person name="Zhang L."/>
            <person name="Liu B."/>
            <person name="Eaton Z."/>
            <person name="Mclaughlin S."/>
            <person name="Kingan S."/>
            <person name="Baybayan P."/>
            <person name="Concepcion G."/>
            <person name="Jordan M."/>
            <person name="Riva A."/>
            <person name="Barbazuk W."/>
            <person name="Harkins T."/>
        </authorList>
    </citation>
    <scope>NUCLEOTIDE SEQUENCE [LARGE SCALE GENOMIC DNA]</scope>
    <source>
        <strain evidence="18">cv. Jamaican Lion 4</strain>
        <tissue evidence="17">Leaf</tissue>
    </source>
</reference>
<evidence type="ECO:0000256" key="10">
    <source>
        <dbReference type="ARBA" id="ARBA00023180"/>
    </source>
</evidence>
<dbReference type="InterPro" id="IPR017441">
    <property type="entry name" value="Protein_kinase_ATP_BS"/>
</dbReference>
<dbReference type="InterPro" id="IPR011009">
    <property type="entry name" value="Kinase-like_dom_sf"/>
</dbReference>
<evidence type="ECO:0000256" key="13">
    <source>
        <dbReference type="SAM" id="Phobius"/>
    </source>
</evidence>
<keyword evidence="4 13" id="KW-0812">Transmembrane</keyword>
<evidence type="ECO:0000313" key="18">
    <source>
        <dbReference type="Proteomes" id="UP000583929"/>
    </source>
</evidence>
<gene>
    <name evidence="17" type="ORF">G4B88_023718</name>
</gene>
<keyword evidence="18" id="KW-1185">Reference proteome</keyword>
<keyword evidence="6 11" id="KW-0547">Nucleotide-binding</keyword>
<keyword evidence="9 13" id="KW-0472">Membrane</keyword>
<feature type="signal peptide" evidence="14">
    <location>
        <begin position="1"/>
        <end position="33"/>
    </location>
</feature>
<protein>
    <recommendedName>
        <fullName evidence="19">Protein kinase domain-containing protein</fullName>
    </recommendedName>
</protein>
<dbReference type="Gene3D" id="3.30.200.20">
    <property type="entry name" value="Phosphorylase Kinase, domain 1"/>
    <property type="match status" value="1"/>
</dbReference>
<evidence type="ECO:0000256" key="8">
    <source>
        <dbReference type="ARBA" id="ARBA00022989"/>
    </source>
</evidence>
<proteinExistence type="predicted"/>
<evidence type="ECO:0000256" key="7">
    <source>
        <dbReference type="ARBA" id="ARBA00022840"/>
    </source>
</evidence>
<keyword evidence="5 14" id="KW-0732">Signal</keyword>
<evidence type="ECO:0000256" key="5">
    <source>
        <dbReference type="ARBA" id="ARBA00022729"/>
    </source>
</evidence>
<keyword evidence="10" id="KW-0325">Glycoprotein</keyword>
<comment type="caution">
    <text evidence="17">The sequence shown here is derived from an EMBL/GenBank/DDBJ whole genome shotgun (WGS) entry which is preliminary data.</text>
</comment>
<evidence type="ECO:0000256" key="14">
    <source>
        <dbReference type="SAM" id="SignalP"/>
    </source>
</evidence>
<dbReference type="Gene3D" id="1.10.510.10">
    <property type="entry name" value="Transferase(Phosphotransferase) domain 1"/>
    <property type="match status" value="1"/>
</dbReference>
<evidence type="ECO:0000256" key="2">
    <source>
        <dbReference type="ARBA" id="ARBA00022527"/>
    </source>
</evidence>
<keyword evidence="7 11" id="KW-0067">ATP-binding</keyword>
<dbReference type="SUPFAM" id="SSF56112">
    <property type="entry name" value="Protein kinase-like (PK-like)"/>
    <property type="match status" value="1"/>
</dbReference>
<feature type="domain" description="Serine-threonine/tyrosine-protein kinase catalytic" evidence="15">
    <location>
        <begin position="333"/>
        <end position="395"/>
    </location>
</feature>
<organism evidence="17 18">
    <name type="scientific">Cannabis sativa</name>
    <name type="common">Hemp</name>
    <name type="synonym">Marijuana</name>
    <dbReference type="NCBI Taxonomy" id="3483"/>
    <lineage>
        <taxon>Eukaryota</taxon>
        <taxon>Viridiplantae</taxon>
        <taxon>Streptophyta</taxon>
        <taxon>Embryophyta</taxon>
        <taxon>Tracheophyta</taxon>
        <taxon>Spermatophyta</taxon>
        <taxon>Magnoliopsida</taxon>
        <taxon>eudicotyledons</taxon>
        <taxon>Gunneridae</taxon>
        <taxon>Pentapetalae</taxon>
        <taxon>rosids</taxon>
        <taxon>fabids</taxon>
        <taxon>Rosales</taxon>
        <taxon>Cannabaceae</taxon>
        <taxon>Cannabis</taxon>
    </lineage>
</organism>
<evidence type="ECO:0000256" key="12">
    <source>
        <dbReference type="SAM" id="MobiDB-lite"/>
    </source>
</evidence>
<feature type="binding site" evidence="11">
    <location>
        <position position="359"/>
    </location>
    <ligand>
        <name>ATP</name>
        <dbReference type="ChEBI" id="CHEBI:30616"/>
    </ligand>
</feature>
<feature type="domain" description="Serine-threonine/tyrosine-protein kinase catalytic" evidence="15">
    <location>
        <begin position="397"/>
        <end position="500"/>
    </location>
</feature>
<feature type="compositionally biased region" description="Basic and acidic residues" evidence="12">
    <location>
        <begin position="554"/>
        <end position="571"/>
    </location>
</feature>
<dbReference type="EMBL" id="JAATIQ010000022">
    <property type="protein sequence ID" value="KAF4399124.1"/>
    <property type="molecule type" value="Genomic_DNA"/>
</dbReference>
<accession>A0A7J6HUZ0</accession>
<dbReference type="InterPro" id="IPR001245">
    <property type="entry name" value="Ser-Thr/Tyr_kinase_cat_dom"/>
</dbReference>
<dbReference type="FunFam" id="3.30.200.20:FF:000178">
    <property type="entry name" value="serine/threonine-protein kinase PBS1-like"/>
    <property type="match status" value="1"/>
</dbReference>
<dbReference type="Pfam" id="PF13947">
    <property type="entry name" value="GUB_WAK_bind"/>
    <property type="match status" value="1"/>
</dbReference>
<dbReference type="GO" id="GO:0030247">
    <property type="term" value="F:polysaccharide binding"/>
    <property type="evidence" value="ECO:0007669"/>
    <property type="project" value="InterPro"/>
</dbReference>
<feature type="compositionally biased region" description="Polar residues" evidence="12">
    <location>
        <begin position="542"/>
        <end position="552"/>
    </location>
</feature>
<evidence type="ECO:0000256" key="1">
    <source>
        <dbReference type="ARBA" id="ARBA00004479"/>
    </source>
</evidence>
<sequence length="738" mass="82671">MASSVVEHTQNKMHLRFLILIFFFFFLFINCRAQNNQCSPSSCGKIKKISYPFSLKSDPKSCGDQRYVLSCENNITILNLYSGKYSVEAINYINHTIRVVDPGIQKGNCSSLPRYPISRYNFRQGDPYELQQWSTDWTLKLMSKTLVFVSCEKTVKSHLYIDTSSCSSNGYKNHSYVIVNGSLTVSDLDKSCGVKLTTLVSQHRNNNTNASSFMDIHNEMAFGFKLSWIPGTTPLPIRISIFLSLLTLVGIHKAIIFELIFGSYRYLILFILGAVIVGRAILGTPCLCIFLFYTWRRRHLSMYDRIEEFLQSYNNLVPIRYSYSDIRKMSQGFKDKLGEGGYGSVYKGKLRSGHLVAIKMLDASKGNGDDFVNEVATIGRIHHVNVVRLIGFCVEGYIAPELFYKNLGGVSYKADVYSFGMLLMEMASRRRNINSAVENSSRVHFPSWVSNKFSEGNEFDFGVGTVEEVKIIKKMMIIALWCIQFKPSDRPSMTKVVEMLEDQTESLEMPPTKFTFYCSNEAPMEDLGENSSSSTWSSTQSGDNYSDTTLNSDLHPDPKHAPNSDLNRDPDLGPGPHIRTQTPNSKAGLQSRAWTRPGSEYKPKSGVRVLDPRTLTQTLIRIRIRIRVRGPGHSLGLGLSLEFGFRFKSPSGVRGRGQGQGWVQGPSLGLDSGPASESVSRSMVCVRVYIQVRGLGPYWGPSPGFGLKSGVRVCGLGPNQGPEFGFESGVRGWGWIWA</sequence>
<name>A0A7J6HUZ0_CANSA</name>
<dbReference type="GO" id="GO:0005524">
    <property type="term" value="F:ATP binding"/>
    <property type="evidence" value="ECO:0007669"/>
    <property type="project" value="UniProtKB-UniRule"/>
</dbReference>
<keyword evidence="2" id="KW-0418">Kinase</keyword>
<dbReference type="GO" id="GO:0004674">
    <property type="term" value="F:protein serine/threonine kinase activity"/>
    <property type="evidence" value="ECO:0007669"/>
    <property type="project" value="UniProtKB-KW"/>
</dbReference>
<dbReference type="GO" id="GO:0016020">
    <property type="term" value="C:membrane"/>
    <property type="evidence" value="ECO:0007669"/>
    <property type="project" value="UniProtKB-SubCell"/>
</dbReference>